<dbReference type="PIRSF" id="PIRSF037778">
    <property type="entry name" value="UCP037778_transp_RibU"/>
    <property type="match status" value="1"/>
</dbReference>
<dbReference type="Proteomes" id="UP001145072">
    <property type="component" value="Unassembled WGS sequence"/>
</dbReference>
<keyword evidence="3 8" id="KW-0813">Transport</keyword>
<dbReference type="InterPro" id="IPR025720">
    <property type="entry name" value="RibU"/>
</dbReference>
<comment type="caution">
    <text evidence="10">The sequence shown here is derived from an EMBL/GenBank/DDBJ whole genome shotgun (WGS) entry which is preliminary data.</text>
</comment>
<dbReference type="PANTHER" id="PTHR38438:SF1">
    <property type="entry name" value="RIBOFLAVIN TRANSPORTER RIBU"/>
    <property type="match status" value="1"/>
</dbReference>
<evidence type="ECO:0000256" key="3">
    <source>
        <dbReference type="ARBA" id="ARBA00022448"/>
    </source>
</evidence>
<gene>
    <name evidence="10" type="ORF">NC661_08030</name>
</gene>
<protein>
    <recommendedName>
        <fullName evidence="8">Riboflavin transporter</fullName>
    </recommendedName>
</protein>
<evidence type="ECO:0000256" key="1">
    <source>
        <dbReference type="ARBA" id="ARBA00004651"/>
    </source>
</evidence>
<comment type="subcellular location">
    <subcellularLocation>
        <location evidence="1">Cell membrane</location>
        <topology evidence="1">Multi-pass membrane protein</topology>
    </subcellularLocation>
</comment>
<accession>A0A9X4AHU3</accession>
<evidence type="ECO:0000256" key="7">
    <source>
        <dbReference type="ARBA" id="ARBA00023136"/>
    </source>
</evidence>
<comment type="function">
    <text evidence="8">Probably a riboflavin-binding protein that interacts with the energy-coupling factor (ECF) ABC-transporter complex.</text>
</comment>
<keyword evidence="7 8" id="KW-0472">Membrane</keyword>
<dbReference type="AlphaFoldDB" id="A0A9X4AHU3"/>
<feature type="transmembrane region" description="Helical" evidence="9">
    <location>
        <begin position="43"/>
        <end position="60"/>
    </location>
</feature>
<dbReference type="EMBL" id="JAMQJZ010000005">
    <property type="protein sequence ID" value="MDC3420311.1"/>
    <property type="molecule type" value="Genomic_DNA"/>
</dbReference>
<keyword evidence="5 9" id="KW-0812">Transmembrane</keyword>
<dbReference type="PANTHER" id="PTHR38438">
    <property type="entry name" value="RIBOFLAVIN TRANSPORTER RIBU"/>
    <property type="match status" value="1"/>
</dbReference>
<evidence type="ECO:0000313" key="10">
    <source>
        <dbReference type="EMBL" id="MDC3420311.1"/>
    </source>
</evidence>
<keyword evidence="11" id="KW-1185">Reference proteome</keyword>
<evidence type="ECO:0000256" key="2">
    <source>
        <dbReference type="ARBA" id="ARBA00005540"/>
    </source>
</evidence>
<keyword evidence="4 8" id="KW-1003">Cell membrane</keyword>
<evidence type="ECO:0000256" key="4">
    <source>
        <dbReference type="ARBA" id="ARBA00022475"/>
    </source>
</evidence>
<dbReference type="Gene3D" id="1.10.1760.20">
    <property type="match status" value="1"/>
</dbReference>
<evidence type="ECO:0000256" key="9">
    <source>
        <dbReference type="SAM" id="Phobius"/>
    </source>
</evidence>
<dbReference type="GO" id="GO:0005886">
    <property type="term" value="C:plasma membrane"/>
    <property type="evidence" value="ECO:0007669"/>
    <property type="project" value="UniProtKB-SubCell"/>
</dbReference>
<name>A0A9X4AHU3_9BACI</name>
<dbReference type="InterPro" id="IPR024529">
    <property type="entry name" value="ECF_trnsprt_substrate-spec"/>
</dbReference>
<feature type="transmembrane region" description="Helical" evidence="9">
    <location>
        <begin position="150"/>
        <end position="177"/>
    </location>
</feature>
<evidence type="ECO:0000313" key="11">
    <source>
        <dbReference type="Proteomes" id="UP001145072"/>
    </source>
</evidence>
<evidence type="ECO:0000256" key="8">
    <source>
        <dbReference type="PIRNR" id="PIRNR037778"/>
    </source>
</evidence>
<comment type="similarity">
    <text evidence="2 8">Belongs to the prokaryotic riboflavin transporter (P-RFT) (TC 2.A.87) family.</text>
</comment>
<dbReference type="Pfam" id="PF12822">
    <property type="entry name" value="ECF_trnsprt"/>
    <property type="match status" value="1"/>
</dbReference>
<dbReference type="GO" id="GO:0032217">
    <property type="term" value="F:riboflavin transmembrane transporter activity"/>
    <property type="evidence" value="ECO:0007669"/>
    <property type="project" value="UniProtKB-UniRule"/>
</dbReference>
<evidence type="ECO:0000256" key="5">
    <source>
        <dbReference type="ARBA" id="ARBA00022692"/>
    </source>
</evidence>
<organism evidence="10 11">
    <name type="scientific">Aquibacillus koreensis</name>
    <dbReference type="NCBI Taxonomy" id="279446"/>
    <lineage>
        <taxon>Bacteria</taxon>
        <taxon>Bacillati</taxon>
        <taxon>Bacillota</taxon>
        <taxon>Bacilli</taxon>
        <taxon>Bacillales</taxon>
        <taxon>Bacillaceae</taxon>
        <taxon>Aquibacillus</taxon>
    </lineage>
</organism>
<feature type="transmembrane region" description="Helical" evidence="9">
    <location>
        <begin position="12"/>
        <end position="36"/>
    </location>
</feature>
<dbReference type="RefSeq" id="WP_259868889.1">
    <property type="nucleotide sequence ID" value="NZ_JAMQJZ010000005.1"/>
</dbReference>
<proteinExistence type="inferred from homology"/>
<feature type="transmembrane region" description="Helical" evidence="9">
    <location>
        <begin position="80"/>
        <end position="98"/>
    </location>
</feature>
<feature type="transmembrane region" description="Helical" evidence="9">
    <location>
        <begin position="110"/>
        <end position="130"/>
    </location>
</feature>
<reference evidence="10" key="1">
    <citation type="submission" date="2022-06" db="EMBL/GenBank/DDBJ databases">
        <title>Aquibacillus sp. a new bacterium isolated from soil saline samples.</title>
        <authorList>
            <person name="Galisteo C."/>
            <person name="De La Haba R."/>
            <person name="Sanchez-Porro C."/>
            <person name="Ventosa A."/>
        </authorList>
    </citation>
    <scope>NUCLEOTIDE SEQUENCE</scope>
    <source>
        <strain evidence="10">JCM 12387</strain>
    </source>
</reference>
<keyword evidence="6 9" id="KW-1133">Transmembrane helix</keyword>
<evidence type="ECO:0000256" key="6">
    <source>
        <dbReference type="ARBA" id="ARBA00022989"/>
    </source>
</evidence>
<sequence length="191" mass="20640">MKSSKLLKLTILALLSTIAVVLMFLNFPVLPAYAYLKIDFSDVPALIAGLLFTPVAAVVVEGLKNVLYLIFTGAGDPVGAVSNFCAGILFVVPVTMFYHKFKGVNSLITGIIVGTISMAIGMGVLNYFVFLPVYSAIMDIEAMALPTVKWATVTAGITPFNIIKGVIVGVVFLVLFTKLRTWIERKRASFI</sequence>